<feature type="coiled-coil region" evidence="6">
    <location>
        <begin position="102"/>
        <end position="129"/>
    </location>
</feature>
<feature type="domain" description="GST C-terminal" evidence="8">
    <location>
        <begin position="102"/>
        <end position="225"/>
    </location>
</feature>
<reference evidence="9" key="1">
    <citation type="journal article" date="2005" name="Am. J. Trop. Med. Hyg.">
        <title>Identification and characterization of Sarcoptes scabiei and Dermatophagoides pteronyssinus glutathione S-transferases: implication as a potential major allergen in crusted scabies.</title>
        <authorList>
            <person name="Dougall A."/>
            <person name="Holt D.C."/>
            <person name="Fischer K."/>
            <person name="Currie B.J."/>
            <person name="Kemp D.J."/>
            <person name="Walton S.F."/>
        </authorList>
    </citation>
    <scope>NUCLEOTIDE SEQUENCE</scope>
</reference>
<dbReference type="PROSITE" id="PS50405">
    <property type="entry name" value="GST_CTER"/>
    <property type="match status" value="1"/>
</dbReference>
<evidence type="ECO:0000256" key="3">
    <source>
        <dbReference type="ARBA" id="ARBA00012452"/>
    </source>
</evidence>
<dbReference type="Gene3D" id="3.40.30.10">
    <property type="entry name" value="Glutaredoxin"/>
    <property type="match status" value="1"/>
</dbReference>
<evidence type="ECO:0000313" key="11">
    <source>
        <dbReference type="EMBL" id="KPM02280.1"/>
    </source>
</evidence>
<evidence type="ECO:0000313" key="12">
    <source>
        <dbReference type="EnsemblMetazoa" id="KAF7494583.1"/>
    </source>
</evidence>
<sequence length="262" mass="31241">MATRTTDSNSNDSKLPILAYWNIRGNAQPIRLLLRYTKTPYKEKSYNFGKYEQDKAIWRADKPHLGLDFPNLPYYIDGDLRLTQSLTILRYLAKKHHLAGINETERIRIDLMEQQLRDFRNQFIDATNDANFEKARVIYLARLPEKLQSLSNFLKDRPFFAGNSISYVDFMAYEFIDQHYYLNPDLFGQNQQWRNLIDFLHRIESFPTIKEYQYSEDYIRHPSGLLIAWYEAKFFSTFNRSLGDQPSEQLRKEFIRSEMVSN</sequence>
<comment type="catalytic activity">
    <reaction evidence="5">
        <text>RX + glutathione = an S-substituted glutathione + a halide anion + H(+)</text>
        <dbReference type="Rhea" id="RHEA:16437"/>
        <dbReference type="ChEBI" id="CHEBI:15378"/>
        <dbReference type="ChEBI" id="CHEBI:16042"/>
        <dbReference type="ChEBI" id="CHEBI:17792"/>
        <dbReference type="ChEBI" id="CHEBI:57925"/>
        <dbReference type="ChEBI" id="CHEBI:90779"/>
        <dbReference type="EC" id="2.5.1.18"/>
    </reaction>
</comment>
<dbReference type="SFLD" id="SFLDG00363">
    <property type="entry name" value="AMPS_(cytGST):_Alpha-__Mu-__Pi"/>
    <property type="match status" value="1"/>
</dbReference>
<evidence type="ECO:0000313" key="13">
    <source>
        <dbReference type="Proteomes" id="UP000070412"/>
    </source>
</evidence>
<dbReference type="PANTHER" id="PTHR11571:SF222">
    <property type="entry name" value="GLUTATHIONE TRANSFERASE"/>
    <property type="match status" value="1"/>
</dbReference>
<dbReference type="GO" id="GO:0004364">
    <property type="term" value="F:glutathione transferase activity"/>
    <property type="evidence" value="ECO:0007669"/>
    <property type="project" value="UniProtKB-EC"/>
</dbReference>
<proteinExistence type="evidence at transcript level"/>
<dbReference type="Proteomes" id="UP000070412">
    <property type="component" value="Unassembled WGS sequence"/>
</dbReference>
<dbReference type="SMR" id="Q2YFE9"/>
<evidence type="ECO:0000313" key="14">
    <source>
        <dbReference type="Proteomes" id="UP000616769"/>
    </source>
</evidence>
<dbReference type="GO" id="GO:0006749">
    <property type="term" value="P:glutathione metabolic process"/>
    <property type="evidence" value="ECO:0007669"/>
    <property type="project" value="TreeGrafter"/>
</dbReference>
<evidence type="ECO:0000259" key="7">
    <source>
        <dbReference type="PROSITE" id="PS50404"/>
    </source>
</evidence>
<dbReference type="InterPro" id="IPR004045">
    <property type="entry name" value="Glutathione_S-Trfase_N"/>
</dbReference>
<dbReference type="InterPro" id="IPR040079">
    <property type="entry name" value="Glutathione_S-Trfase"/>
</dbReference>
<dbReference type="EnsemblMetazoa" id="SSS_4662s_mrna">
    <property type="protein sequence ID" value="KAF7494583.1"/>
    <property type="gene ID" value="SSS_4662"/>
</dbReference>
<dbReference type="EC" id="2.5.1.18" evidence="3"/>
<dbReference type="InterPro" id="IPR036249">
    <property type="entry name" value="Thioredoxin-like_sf"/>
</dbReference>
<dbReference type="OrthoDB" id="4951845at2759"/>
<accession>Q2YFE9</accession>
<evidence type="ECO:0000259" key="8">
    <source>
        <dbReference type="PROSITE" id="PS50405"/>
    </source>
</evidence>
<dbReference type="VEuPathDB" id="VectorBase:SSCA006307"/>
<evidence type="ECO:0000256" key="6">
    <source>
        <dbReference type="SAM" id="Coils"/>
    </source>
</evidence>
<dbReference type="SUPFAM" id="SSF47616">
    <property type="entry name" value="GST C-terminal domain-like"/>
    <property type="match status" value="1"/>
</dbReference>
<dbReference type="InterPro" id="IPR004046">
    <property type="entry name" value="GST_C"/>
</dbReference>
<dbReference type="InterPro" id="IPR036282">
    <property type="entry name" value="Glutathione-S-Trfase_C_sf"/>
</dbReference>
<feature type="domain" description="GST N-terminal" evidence="7">
    <location>
        <begin position="14"/>
        <end position="100"/>
    </location>
</feature>
<reference evidence="12" key="5">
    <citation type="submission" date="2022-06" db="UniProtKB">
        <authorList>
            <consortium name="EnsemblMetazoa"/>
        </authorList>
    </citation>
    <scope>IDENTIFICATION</scope>
</reference>
<dbReference type="CDD" id="cd03075">
    <property type="entry name" value="GST_N_Mu"/>
    <property type="match status" value="1"/>
</dbReference>
<dbReference type="SUPFAM" id="SSF52833">
    <property type="entry name" value="Thioredoxin-like"/>
    <property type="match status" value="1"/>
</dbReference>
<evidence type="ECO:0000256" key="5">
    <source>
        <dbReference type="ARBA" id="ARBA00047960"/>
    </source>
</evidence>
<dbReference type="AlphaFoldDB" id="Q2YFE9"/>
<dbReference type="BRENDA" id="2.5.1.18">
    <property type="organism ID" value="7964"/>
</dbReference>
<dbReference type="InterPro" id="IPR050213">
    <property type="entry name" value="GST_superfamily"/>
</dbReference>
<dbReference type="EMBL" id="AY825934">
    <property type="protein sequence ID" value="AAX37322.1"/>
    <property type="molecule type" value="mRNA"/>
</dbReference>
<gene>
    <name evidence="11" type="ORF">QR98_0006890</name>
    <name evidence="10" type="ORF">SSS_4662</name>
</gene>
<comment type="function">
    <text evidence="1">Conjugation of reduced glutathione to a wide number of exogenous and endogenous hydrophobic electrophiles.</text>
</comment>
<name>Q2YFE9_SARSC</name>
<reference evidence="13" key="3">
    <citation type="journal article" date="2020" name="PLoS Negl. Trop. Dis.">
        <title>High-quality nuclear genome for Sarcoptes scabiei-A critical resource for a neglected parasite.</title>
        <authorList>
            <person name="Korhonen P.K."/>
            <person name="Gasser R.B."/>
            <person name="Ma G."/>
            <person name="Wang T."/>
            <person name="Stroehlein A.J."/>
            <person name="Young N.D."/>
            <person name="Ang C.S."/>
            <person name="Fernando D.D."/>
            <person name="Lu H.C."/>
            <person name="Taylor S."/>
            <person name="Reynolds S.L."/>
            <person name="Mofiz E."/>
            <person name="Najaraj S.H."/>
            <person name="Gowda H."/>
            <person name="Madugundu A."/>
            <person name="Renuse S."/>
            <person name="Holt D."/>
            <person name="Pandey A."/>
            <person name="Papenfuss A.T."/>
            <person name="Fischer K."/>
        </authorList>
    </citation>
    <scope>NUCLEOTIDE SEQUENCE [LARGE SCALE GENOMIC DNA]</scope>
</reference>
<dbReference type="PANTHER" id="PTHR11571">
    <property type="entry name" value="GLUTATHIONE S-TRANSFERASE"/>
    <property type="match status" value="1"/>
</dbReference>
<evidence type="ECO:0000256" key="2">
    <source>
        <dbReference type="ARBA" id="ARBA00005861"/>
    </source>
</evidence>
<dbReference type="SFLD" id="SFLDG01205">
    <property type="entry name" value="AMPS.1"/>
    <property type="match status" value="1"/>
</dbReference>
<comment type="similarity">
    <text evidence="2">Belongs to the GST superfamily. Mu family.</text>
</comment>
<dbReference type="EMBL" id="WVUK01000053">
    <property type="protein sequence ID" value="KAF7494583.1"/>
    <property type="molecule type" value="Genomic_DNA"/>
</dbReference>
<evidence type="ECO:0000313" key="9">
    <source>
        <dbReference type="EMBL" id="AAX37322.1"/>
    </source>
</evidence>
<organism evidence="9">
    <name type="scientific">Sarcoptes scabiei</name>
    <name type="common">Itch mite</name>
    <name type="synonym">Acarus scabiei</name>
    <dbReference type="NCBI Taxonomy" id="52283"/>
    <lineage>
        <taxon>Eukaryota</taxon>
        <taxon>Metazoa</taxon>
        <taxon>Ecdysozoa</taxon>
        <taxon>Arthropoda</taxon>
        <taxon>Chelicerata</taxon>
        <taxon>Arachnida</taxon>
        <taxon>Acari</taxon>
        <taxon>Acariformes</taxon>
        <taxon>Sarcoptiformes</taxon>
        <taxon>Astigmata</taxon>
        <taxon>Psoroptidia</taxon>
        <taxon>Sarcoptoidea</taxon>
        <taxon>Sarcoptidae</taxon>
        <taxon>Sarcoptinae</taxon>
        <taxon>Sarcoptes</taxon>
    </lineage>
</organism>
<evidence type="ECO:0000256" key="4">
    <source>
        <dbReference type="ARBA" id="ARBA00022679"/>
    </source>
</evidence>
<dbReference type="PROSITE" id="PS50404">
    <property type="entry name" value="GST_NTER"/>
    <property type="match status" value="1"/>
</dbReference>
<dbReference type="Gene3D" id="1.20.1050.10">
    <property type="match status" value="1"/>
</dbReference>
<evidence type="ECO:0000256" key="1">
    <source>
        <dbReference type="ARBA" id="ARBA00003701"/>
    </source>
</evidence>
<dbReference type="OMA" id="LCYTDFE"/>
<dbReference type="InterPro" id="IPR010987">
    <property type="entry name" value="Glutathione-S-Trfase_C-like"/>
</dbReference>
<dbReference type="Pfam" id="PF02798">
    <property type="entry name" value="GST_N"/>
    <property type="match status" value="1"/>
</dbReference>
<protein>
    <recommendedName>
        <fullName evidence="3">glutathione transferase</fullName>
        <ecNumber evidence="3">2.5.1.18</ecNumber>
    </recommendedName>
</protein>
<dbReference type="EMBL" id="JXLN01001435">
    <property type="protein sequence ID" value="KPM02280.1"/>
    <property type="molecule type" value="Genomic_DNA"/>
</dbReference>
<reference evidence="10" key="4">
    <citation type="submission" date="2020-01" db="EMBL/GenBank/DDBJ databases">
        <authorList>
            <person name="Korhonen P.K.K."/>
            <person name="Guangxu M.G."/>
            <person name="Wang T.W."/>
            <person name="Stroehlein A.J.S."/>
            <person name="Young N.D."/>
            <person name="Ang C.-S.A."/>
            <person name="Fernando D.W.F."/>
            <person name="Lu H.L."/>
            <person name="Taylor S.T."/>
            <person name="Ehtesham M.E.M."/>
            <person name="Najaraj S.H.N."/>
            <person name="Harsha G.H.G."/>
            <person name="Madugundu A.M."/>
            <person name="Renuse S.R."/>
            <person name="Holt D.H."/>
            <person name="Pandey A.P."/>
            <person name="Papenfuss A.P."/>
            <person name="Gasser R.B.G."/>
            <person name="Fischer K.F."/>
        </authorList>
    </citation>
    <scope>NUCLEOTIDE SEQUENCE</scope>
    <source>
        <strain evidence="10">SSS_KF_BRIS2020</strain>
    </source>
</reference>
<evidence type="ECO:0000313" key="10">
    <source>
        <dbReference type="EMBL" id="KAF7494583.1"/>
    </source>
</evidence>
<keyword evidence="6" id="KW-0175">Coiled coil</keyword>
<dbReference type="SFLD" id="SFLDS00019">
    <property type="entry name" value="Glutathione_Transferase_(cytos"/>
    <property type="match status" value="1"/>
</dbReference>
<reference evidence="11 14" key="2">
    <citation type="journal article" date="2015" name="Parasit. Vectors">
        <title>Draft genome of the scabies mite.</title>
        <authorList>
            <person name="Rider S.D.Jr."/>
            <person name="Morgan M.S."/>
            <person name="Arlian L.G."/>
        </authorList>
    </citation>
    <scope>NUCLEOTIDE SEQUENCE [LARGE SCALE GENOMIC DNA]</scope>
    <source>
        <strain evidence="11">Arlian Lab</strain>
    </source>
</reference>
<keyword evidence="13" id="KW-1185">Reference proteome</keyword>
<dbReference type="Proteomes" id="UP000616769">
    <property type="component" value="Unassembled WGS sequence"/>
</dbReference>
<dbReference type="Pfam" id="PF14497">
    <property type="entry name" value="GST_C_3"/>
    <property type="match status" value="1"/>
</dbReference>
<dbReference type="FunFam" id="1.20.1050.10:FF:000003">
    <property type="entry name" value="Glutathione S-transferase 2"/>
    <property type="match status" value="1"/>
</dbReference>
<keyword evidence="4 9" id="KW-0808">Transferase</keyword>